<dbReference type="FunFam" id="3.40.50.300:FF:000004">
    <property type="entry name" value="ATP synthase subunit beta"/>
    <property type="match status" value="1"/>
</dbReference>
<keyword evidence="10 13" id="KW-0472">Membrane</keyword>
<evidence type="ECO:0000256" key="1">
    <source>
        <dbReference type="ARBA" id="ARBA00004170"/>
    </source>
</evidence>
<dbReference type="InterPro" id="IPR036121">
    <property type="entry name" value="ATPase_F1/V1/A1_a/bsu_N_sf"/>
</dbReference>
<evidence type="ECO:0000256" key="2">
    <source>
        <dbReference type="ARBA" id="ARBA00008936"/>
    </source>
</evidence>
<dbReference type="PANTHER" id="PTHR15184">
    <property type="entry name" value="ATP SYNTHASE"/>
    <property type="match status" value="1"/>
</dbReference>
<keyword evidence="8 13" id="KW-1278">Translocase</keyword>
<dbReference type="InterPro" id="IPR050053">
    <property type="entry name" value="ATPase_alpha/beta_chains"/>
</dbReference>
<dbReference type="GO" id="GO:0005524">
    <property type="term" value="F:ATP binding"/>
    <property type="evidence" value="ECO:0007669"/>
    <property type="project" value="UniProtKB-UniRule"/>
</dbReference>
<dbReference type="FunFam" id="2.40.10.170:FF:000003">
    <property type="entry name" value="ATP synthase subunit beta"/>
    <property type="match status" value="1"/>
</dbReference>
<dbReference type="InterPro" id="IPR003593">
    <property type="entry name" value="AAA+_ATPase"/>
</dbReference>
<evidence type="ECO:0000256" key="13">
    <source>
        <dbReference type="HAMAP-Rule" id="MF_01347"/>
    </source>
</evidence>
<dbReference type="InterPro" id="IPR024034">
    <property type="entry name" value="ATPase_F1/V1_b/a_C"/>
</dbReference>
<dbReference type="Pfam" id="PF22919">
    <property type="entry name" value="ATP-synt_VA_C"/>
    <property type="match status" value="1"/>
</dbReference>
<keyword evidence="6 13" id="KW-0375">Hydrogen ion transport</keyword>
<gene>
    <name evidence="13" type="primary">atpD</name>
    <name evidence="15" type="ORF">DFR38_110140</name>
</gene>
<keyword evidence="12 13" id="KW-0066">ATP synthesis</keyword>
<dbReference type="RefSeq" id="WP_103523577.1">
    <property type="nucleotide sequence ID" value="NZ_QJKC01000010.1"/>
</dbReference>
<keyword evidence="7 13" id="KW-0067">ATP-binding</keyword>
<keyword evidence="4 13" id="KW-1003">Cell membrane</keyword>
<keyword evidence="16" id="KW-1185">Reference proteome</keyword>
<feature type="binding site" evidence="13">
    <location>
        <begin position="148"/>
        <end position="155"/>
    </location>
    <ligand>
        <name>ATP</name>
        <dbReference type="ChEBI" id="CHEBI:30616"/>
    </ligand>
</feature>
<comment type="function">
    <text evidence="13">Produces ATP from ADP in the presence of a proton gradient across the membrane. The catalytic sites are hosted primarily by the beta subunits.</text>
</comment>
<comment type="caution">
    <text evidence="15">The sequence shown here is derived from an EMBL/GenBank/DDBJ whole genome shotgun (WGS) entry which is preliminary data.</text>
</comment>
<keyword evidence="5 13" id="KW-0547">Nucleotide-binding</keyword>
<evidence type="ECO:0000313" key="15">
    <source>
        <dbReference type="EMBL" id="PXX46042.1"/>
    </source>
</evidence>
<dbReference type="InterPro" id="IPR055190">
    <property type="entry name" value="ATP-synt_VA_C"/>
</dbReference>
<dbReference type="SUPFAM" id="SSF47917">
    <property type="entry name" value="C-terminal domain of alpha and beta subunits of F1 ATP synthase"/>
    <property type="match status" value="1"/>
</dbReference>
<evidence type="ECO:0000256" key="3">
    <source>
        <dbReference type="ARBA" id="ARBA00022448"/>
    </source>
</evidence>
<keyword evidence="9 13" id="KW-0406">Ion transport</keyword>
<dbReference type="EMBL" id="QJKC01000010">
    <property type="protein sequence ID" value="PXX46042.1"/>
    <property type="molecule type" value="Genomic_DNA"/>
</dbReference>
<evidence type="ECO:0000256" key="10">
    <source>
        <dbReference type="ARBA" id="ARBA00023136"/>
    </source>
</evidence>
<evidence type="ECO:0000256" key="4">
    <source>
        <dbReference type="ARBA" id="ARBA00022475"/>
    </source>
</evidence>
<dbReference type="GO" id="GO:0045259">
    <property type="term" value="C:proton-transporting ATP synthase complex"/>
    <property type="evidence" value="ECO:0007669"/>
    <property type="project" value="UniProtKB-KW"/>
</dbReference>
<dbReference type="EC" id="7.1.2.2" evidence="13"/>
<dbReference type="OrthoDB" id="9801639at2"/>
<dbReference type="CDD" id="cd18115">
    <property type="entry name" value="ATP-synt_F1_beta_N"/>
    <property type="match status" value="1"/>
</dbReference>
<name>A0A318JG96_9NEIS</name>
<evidence type="ECO:0000256" key="11">
    <source>
        <dbReference type="ARBA" id="ARBA00023196"/>
    </source>
</evidence>
<keyword evidence="3 13" id="KW-0813">Transport</keyword>
<dbReference type="AlphaFoldDB" id="A0A318JG96"/>
<evidence type="ECO:0000256" key="9">
    <source>
        <dbReference type="ARBA" id="ARBA00023065"/>
    </source>
</evidence>
<dbReference type="SUPFAM" id="SSF50615">
    <property type="entry name" value="N-terminal domain of alpha and beta subunits of F1 ATP synthase"/>
    <property type="match status" value="1"/>
</dbReference>
<accession>A0A318JG96</accession>
<evidence type="ECO:0000256" key="8">
    <source>
        <dbReference type="ARBA" id="ARBA00022967"/>
    </source>
</evidence>
<evidence type="ECO:0000256" key="12">
    <source>
        <dbReference type="ARBA" id="ARBA00023310"/>
    </source>
</evidence>
<reference evidence="15 16" key="1">
    <citation type="submission" date="2018-05" db="EMBL/GenBank/DDBJ databases">
        <title>Genomic Encyclopedia of Type Strains, Phase IV (KMG-IV): sequencing the most valuable type-strain genomes for metagenomic binning, comparative biology and taxonomic classification.</title>
        <authorList>
            <person name="Goeker M."/>
        </authorList>
    </citation>
    <scope>NUCLEOTIDE SEQUENCE [LARGE SCALE GENOMIC DNA]</scope>
    <source>
        <strain evidence="15 16">DSM 25134</strain>
    </source>
</reference>
<dbReference type="HAMAP" id="MF_01347">
    <property type="entry name" value="ATP_synth_beta_bact"/>
    <property type="match status" value="1"/>
</dbReference>
<feature type="domain" description="AAA+ ATPase" evidence="14">
    <location>
        <begin position="140"/>
        <end position="331"/>
    </location>
</feature>
<sequence length="464" mass="49955">MSQGKIVQIIGAVIDVEFPRDAMPKVYDALKLVDADLTLEVQQQLGDGVVRTIAMGSSDGLKRGMAVANTGAPISVPVGSATLGRIMDVLGNPVDEAGPVATDARRAIHQSAPKFDELSSATDLLETGIKVIDLLCPFAKGGKVGLFGGAGVGKTVNMMELINNIAKAHSGLSVFAGVGERTREGNDFYHEMKDSNVLDKVAMVYGQMNEPPGNRLRVALTGLTMAEHFRDEKDESGKGRDVLLFVDNIYRYTLAGTEVSALLGRMPSAVGYQPTLAEEMGRLQERITSTKDGSITSIQAVYVPADDLTDPSPATTFAHLDATVVLSRDIAALGIYPAVDPLDSTSRQLDPLVVGDEHYSVARGVQSTLQRYKELRDIIAILGMDELSEEDKLVVARARKIQRFLSQPFHVAEVFTGSPGKYVSLRDTIKGFKAILAGEYDHLPEQAFYMVGSIEEAAEKAKTL</sequence>
<dbReference type="Gene3D" id="1.10.1140.10">
    <property type="entry name" value="Bovine Mitochondrial F1-atpase, Atp Synthase Beta Chain, Chain D, domain 3"/>
    <property type="match status" value="1"/>
</dbReference>
<dbReference type="PROSITE" id="PS00152">
    <property type="entry name" value="ATPASE_ALPHA_BETA"/>
    <property type="match status" value="1"/>
</dbReference>
<dbReference type="GO" id="GO:0046933">
    <property type="term" value="F:proton-transporting ATP synthase activity, rotational mechanism"/>
    <property type="evidence" value="ECO:0007669"/>
    <property type="project" value="UniProtKB-UniRule"/>
</dbReference>
<comment type="similarity">
    <text evidence="2 13">Belongs to the ATPase alpha/beta chains family.</text>
</comment>
<dbReference type="GO" id="GO:0005886">
    <property type="term" value="C:plasma membrane"/>
    <property type="evidence" value="ECO:0007669"/>
    <property type="project" value="UniProtKB-SubCell"/>
</dbReference>
<dbReference type="Pfam" id="PF00006">
    <property type="entry name" value="ATP-synt_ab"/>
    <property type="match status" value="1"/>
</dbReference>
<evidence type="ECO:0000256" key="6">
    <source>
        <dbReference type="ARBA" id="ARBA00022781"/>
    </source>
</evidence>
<dbReference type="SMART" id="SM00382">
    <property type="entry name" value="AAA"/>
    <property type="match status" value="1"/>
</dbReference>
<comment type="catalytic activity">
    <reaction evidence="13">
        <text>ATP + H2O + 4 H(+)(in) = ADP + phosphate + 5 H(+)(out)</text>
        <dbReference type="Rhea" id="RHEA:57720"/>
        <dbReference type="ChEBI" id="CHEBI:15377"/>
        <dbReference type="ChEBI" id="CHEBI:15378"/>
        <dbReference type="ChEBI" id="CHEBI:30616"/>
        <dbReference type="ChEBI" id="CHEBI:43474"/>
        <dbReference type="ChEBI" id="CHEBI:456216"/>
        <dbReference type="EC" id="7.1.2.2"/>
    </reaction>
</comment>
<dbReference type="PANTHER" id="PTHR15184:SF71">
    <property type="entry name" value="ATP SYNTHASE SUBUNIT BETA, MITOCHONDRIAL"/>
    <property type="match status" value="1"/>
</dbReference>
<dbReference type="NCBIfam" id="TIGR01039">
    <property type="entry name" value="atpD"/>
    <property type="match status" value="1"/>
</dbReference>
<organism evidence="15 16">
    <name type="scientific">Aquitalea magnusonii</name>
    <dbReference type="NCBI Taxonomy" id="332411"/>
    <lineage>
        <taxon>Bacteria</taxon>
        <taxon>Pseudomonadati</taxon>
        <taxon>Pseudomonadota</taxon>
        <taxon>Betaproteobacteria</taxon>
        <taxon>Neisseriales</taxon>
        <taxon>Chromobacteriaceae</taxon>
        <taxon>Aquitalea</taxon>
    </lineage>
</organism>
<evidence type="ECO:0000259" key="14">
    <source>
        <dbReference type="SMART" id="SM00382"/>
    </source>
</evidence>
<dbReference type="Gene3D" id="2.40.10.170">
    <property type="match status" value="1"/>
</dbReference>
<dbReference type="InterPro" id="IPR005722">
    <property type="entry name" value="ATP_synth_F1_bsu"/>
</dbReference>
<dbReference type="Proteomes" id="UP000248395">
    <property type="component" value="Unassembled WGS sequence"/>
</dbReference>
<dbReference type="Gene3D" id="3.40.50.300">
    <property type="entry name" value="P-loop containing nucleotide triphosphate hydrolases"/>
    <property type="match status" value="1"/>
</dbReference>
<dbReference type="InterPro" id="IPR020003">
    <property type="entry name" value="ATPase_a/bsu_AS"/>
</dbReference>
<dbReference type="InterPro" id="IPR027417">
    <property type="entry name" value="P-loop_NTPase"/>
</dbReference>
<evidence type="ECO:0000256" key="5">
    <source>
        <dbReference type="ARBA" id="ARBA00022741"/>
    </source>
</evidence>
<dbReference type="CDD" id="cd01133">
    <property type="entry name" value="F1-ATPase_beta_CD"/>
    <property type="match status" value="1"/>
</dbReference>
<dbReference type="Pfam" id="PF02874">
    <property type="entry name" value="ATP-synt_ab_N"/>
    <property type="match status" value="1"/>
</dbReference>
<evidence type="ECO:0000313" key="16">
    <source>
        <dbReference type="Proteomes" id="UP000248395"/>
    </source>
</evidence>
<dbReference type="CDD" id="cd18110">
    <property type="entry name" value="ATP-synt_F1_beta_C"/>
    <property type="match status" value="1"/>
</dbReference>
<dbReference type="InterPro" id="IPR000194">
    <property type="entry name" value="ATPase_F1/V1/A1_a/bsu_nucl-bd"/>
</dbReference>
<comment type="subcellular location">
    <subcellularLocation>
        <location evidence="13">Cell membrane</location>
        <topology evidence="13">Peripheral membrane protein</topology>
    </subcellularLocation>
    <subcellularLocation>
        <location evidence="1">Membrane</location>
        <topology evidence="1">Peripheral membrane protein</topology>
    </subcellularLocation>
</comment>
<dbReference type="SUPFAM" id="SSF52540">
    <property type="entry name" value="P-loop containing nucleoside triphosphate hydrolases"/>
    <property type="match status" value="1"/>
</dbReference>
<dbReference type="InterPro" id="IPR004100">
    <property type="entry name" value="ATPase_F1/V1/A1_a/bsu_N"/>
</dbReference>
<proteinExistence type="inferred from homology"/>
<keyword evidence="11 13" id="KW-0139">CF(1)</keyword>
<dbReference type="FunFam" id="1.10.1140.10:FF:000001">
    <property type="entry name" value="ATP synthase subunit beta"/>
    <property type="match status" value="1"/>
</dbReference>
<evidence type="ECO:0000256" key="7">
    <source>
        <dbReference type="ARBA" id="ARBA00022840"/>
    </source>
</evidence>
<protein>
    <recommendedName>
        <fullName evidence="13">ATP synthase subunit beta</fullName>
        <ecNumber evidence="13">7.1.2.2</ecNumber>
    </recommendedName>
    <alternativeName>
        <fullName evidence="13">ATP synthase F1 sector subunit beta</fullName>
    </alternativeName>
    <alternativeName>
        <fullName evidence="13">F-ATPase subunit beta</fullName>
    </alternativeName>
</protein>